<dbReference type="Gene3D" id="3.40.50.880">
    <property type="match status" value="1"/>
</dbReference>
<dbReference type="InterPro" id="IPR029062">
    <property type="entry name" value="Class_I_gatase-like"/>
</dbReference>
<dbReference type="SUPFAM" id="SSF52317">
    <property type="entry name" value="Class I glutamine amidotransferase-like"/>
    <property type="match status" value="1"/>
</dbReference>
<proteinExistence type="predicted"/>
<dbReference type="RefSeq" id="WP_236657399.1">
    <property type="nucleotide sequence ID" value="NZ_CP030840.1"/>
</dbReference>
<keyword evidence="4" id="KW-1185">Reference proteome</keyword>
<evidence type="ECO:0000259" key="2">
    <source>
        <dbReference type="Pfam" id="PF06283"/>
    </source>
</evidence>
<dbReference type="Pfam" id="PF06283">
    <property type="entry name" value="ThuA"/>
    <property type="match status" value="1"/>
</dbReference>
<dbReference type="InterPro" id="IPR029010">
    <property type="entry name" value="ThuA-like"/>
</dbReference>
<organism evidence="3 4">
    <name type="scientific">Acidisarcina polymorpha</name>
    <dbReference type="NCBI Taxonomy" id="2211140"/>
    <lineage>
        <taxon>Bacteria</taxon>
        <taxon>Pseudomonadati</taxon>
        <taxon>Acidobacteriota</taxon>
        <taxon>Terriglobia</taxon>
        <taxon>Terriglobales</taxon>
        <taxon>Acidobacteriaceae</taxon>
        <taxon>Acidisarcina</taxon>
    </lineage>
</organism>
<evidence type="ECO:0000313" key="4">
    <source>
        <dbReference type="Proteomes" id="UP000253606"/>
    </source>
</evidence>
<dbReference type="EMBL" id="CP030840">
    <property type="protein sequence ID" value="AXC11712.1"/>
    <property type="molecule type" value="Genomic_DNA"/>
</dbReference>
<protein>
    <submittedName>
        <fullName evidence="3">Cytochrome c551/c552</fullName>
    </submittedName>
</protein>
<evidence type="ECO:0000256" key="1">
    <source>
        <dbReference type="SAM" id="SignalP"/>
    </source>
</evidence>
<dbReference type="Proteomes" id="UP000253606">
    <property type="component" value="Chromosome"/>
</dbReference>
<feature type="chain" id="PRO_5016425034" evidence="1">
    <location>
        <begin position="26"/>
        <end position="254"/>
    </location>
</feature>
<name>A0A2Z5FY28_9BACT</name>
<sequence>MSKTPALRFQILIAVFFAAAMTAFAQDKPFQVLAFYSTNVEQDHVDFAMQALKFYAQAAERDHFTFRSTSNWNDLNPEVLKQYQVVVWLDDFPSEPAQREAFQAYMEHGGAWLGFHISGYIDRRETWPWFADFLGAVFYGNSWPPLPATLDIDDPASPVTKGLPSHYLSPANEWYSWKPDPRQTPYIKVLMTLDPSNYPLGFKDTLTGGDIPVTWTNTKYKMIYTNIGHGNKIFTEPLQNSFIENILLRLGGRG</sequence>
<evidence type="ECO:0000313" key="3">
    <source>
        <dbReference type="EMBL" id="AXC11712.1"/>
    </source>
</evidence>
<dbReference type="KEGG" id="abas:ACPOL_2390"/>
<feature type="domain" description="ThuA-like" evidence="2">
    <location>
        <begin position="32"/>
        <end position="245"/>
    </location>
</feature>
<dbReference type="PANTHER" id="PTHR40469:SF2">
    <property type="entry name" value="GALACTOSE-BINDING DOMAIN-LIKE SUPERFAMILY PROTEIN"/>
    <property type="match status" value="1"/>
</dbReference>
<feature type="signal peptide" evidence="1">
    <location>
        <begin position="1"/>
        <end position="25"/>
    </location>
</feature>
<accession>A0A2Z5FY28</accession>
<dbReference type="PANTHER" id="PTHR40469">
    <property type="entry name" value="SECRETED GLYCOSYL HYDROLASE"/>
    <property type="match status" value="1"/>
</dbReference>
<keyword evidence="1" id="KW-0732">Signal</keyword>
<reference evidence="3 4" key="1">
    <citation type="journal article" date="2018" name="Front. Microbiol.">
        <title>Hydrolytic Capabilities as a Key to Environmental Success: Chitinolytic and Cellulolytic Acidobacteria From Acidic Sub-arctic Soils and Boreal Peatlands.</title>
        <authorList>
            <person name="Belova S.E."/>
            <person name="Ravin N.V."/>
            <person name="Pankratov T.A."/>
            <person name="Rakitin A.L."/>
            <person name="Ivanova A.A."/>
            <person name="Beletsky A.V."/>
            <person name="Mardanov A.V."/>
            <person name="Sinninghe Damste J.S."/>
            <person name="Dedysh S.N."/>
        </authorList>
    </citation>
    <scope>NUCLEOTIDE SEQUENCE [LARGE SCALE GENOMIC DNA]</scope>
    <source>
        <strain evidence="3 4">SBC82</strain>
    </source>
</reference>
<dbReference type="AlphaFoldDB" id="A0A2Z5FY28"/>
<gene>
    <name evidence="3" type="ORF">ACPOL_2390</name>
</gene>